<feature type="compositionally biased region" description="Basic and acidic residues" evidence="2">
    <location>
        <begin position="186"/>
        <end position="197"/>
    </location>
</feature>
<dbReference type="Proteomes" id="UP001211907">
    <property type="component" value="Unassembled WGS sequence"/>
</dbReference>
<evidence type="ECO:0000256" key="2">
    <source>
        <dbReference type="SAM" id="MobiDB-lite"/>
    </source>
</evidence>
<feature type="coiled-coil region" evidence="1">
    <location>
        <begin position="303"/>
        <end position="507"/>
    </location>
</feature>
<dbReference type="AlphaFoldDB" id="A0AAD5T2L7"/>
<gene>
    <name evidence="4" type="ORF">HK100_010150</name>
</gene>
<evidence type="ECO:0000313" key="4">
    <source>
        <dbReference type="EMBL" id="KAJ3126628.1"/>
    </source>
</evidence>
<proteinExistence type="predicted"/>
<feature type="signal peptide" evidence="3">
    <location>
        <begin position="1"/>
        <end position="17"/>
    </location>
</feature>
<name>A0AAD5T2L7_9FUNG</name>
<accession>A0AAD5T2L7</accession>
<dbReference type="EMBL" id="JADGJH010000549">
    <property type="protein sequence ID" value="KAJ3126628.1"/>
    <property type="molecule type" value="Genomic_DNA"/>
</dbReference>
<comment type="caution">
    <text evidence="4">The sequence shown here is derived from an EMBL/GenBank/DDBJ whole genome shotgun (WGS) entry which is preliminary data.</text>
</comment>
<protein>
    <recommendedName>
        <fullName evidence="6">Fibronectin type-III domain-containing protein</fullName>
    </recommendedName>
</protein>
<reference evidence="4" key="1">
    <citation type="submission" date="2020-05" db="EMBL/GenBank/DDBJ databases">
        <title>Phylogenomic resolution of chytrid fungi.</title>
        <authorList>
            <person name="Stajich J.E."/>
            <person name="Amses K."/>
            <person name="Simmons R."/>
            <person name="Seto K."/>
            <person name="Myers J."/>
            <person name="Bonds A."/>
            <person name="Quandt C.A."/>
            <person name="Barry K."/>
            <person name="Liu P."/>
            <person name="Grigoriev I."/>
            <person name="Longcore J.E."/>
            <person name="James T.Y."/>
        </authorList>
    </citation>
    <scope>NUCLEOTIDE SEQUENCE</scope>
    <source>
        <strain evidence="4">JEL0513</strain>
    </source>
</reference>
<evidence type="ECO:0000313" key="5">
    <source>
        <dbReference type="Proteomes" id="UP001211907"/>
    </source>
</evidence>
<evidence type="ECO:0000256" key="3">
    <source>
        <dbReference type="SAM" id="SignalP"/>
    </source>
</evidence>
<keyword evidence="1" id="KW-0175">Coiled coil</keyword>
<keyword evidence="3" id="KW-0732">Signal</keyword>
<keyword evidence="5" id="KW-1185">Reference proteome</keyword>
<evidence type="ECO:0008006" key="6">
    <source>
        <dbReference type="Google" id="ProtNLM"/>
    </source>
</evidence>
<feature type="chain" id="PRO_5042274678" description="Fibronectin type-III domain-containing protein" evidence="3">
    <location>
        <begin position="18"/>
        <end position="732"/>
    </location>
</feature>
<sequence length="732" mass="82351">MGNIIFIFITALRFVLFDISPVTNWDSFSFFFADNIYLQQSLATDIPLLPSATVVKAPSEYFRVVFTSVIGYILQPLAIHCCSSALVFIFWSLTASLVRNADVVYKFFGCIKPVAPRIAIEEVGGSRIRISWAVTHGGTDIGNKGKKRRVIAGNSARMNMDESILFSANKIKQIRVYSSQDGETASGKDKEGNESKDPPVIAPTRKFLVELDGAIVGETGKVETCVDLKGLQGNTVYNIRVWAVAAKNMKSASKMVRVKTLPSKVDMLDTLHKSTSVQTVEISPAELESKDKNEDTIDCVRSKEKLAKEAQKADEQVKLAELEEEIRANAEIERLQAAIEAIHTLQAEFEKTAQNTADEHIFRMQAMENELAKLRAERKATEPKRLAMKLELKRLEEMKRSSESKRNKVEISLSLAKAELEHTKQETINCEKEIEELKGDIKRTEIKAKQEEVSFEKKRTELENATSTLKEELKALNILRTKAKKTEENVRNQIRIKEAVIEGIEKETLLIGKQNYGRDDFEERDRALTEDLKIWQEIHDKLQSEHGRFKTELKEEKRVKEVLLQELSRAKSRLSRATAIFHSQNNNNALPKSKIRLLQPQPTFLENSGQNVPQIQTQLQKAQVIQSQQSRSLLDFKPTNIHHIPSFDLTTPHLLPNSTIGANLTSPLVSQQHSPKEPQGLFVPYLQAPAYISSCSSSPVTNYISSSSRTNDDDIEVAVANSLMGEINAYTV</sequence>
<feature type="region of interest" description="Disordered" evidence="2">
    <location>
        <begin position="180"/>
        <end position="200"/>
    </location>
</feature>
<organism evidence="4 5">
    <name type="scientific">Physocladia obscura</name>
    <dbReference type="NCBI Taxonomy" id="109957"/>
    <lineage>
        <taxon>Eukaryota</taxon>
        <taxon>Fungi</taxon>
        <taxon>Fungi incertae sedis</taxon>
        <taxon>Chytridiomycota</taxon>
        <taxon>Chytridiomycota incertae sedis</taxon>
        <taxon>Chytridiomycetes</taxon>
        <taxon>Chytridiales</taxon>
        <taxon>Chytriomycetaceae</taxon>
        <taxon>Physocladia</taxon>
    </lineage>
</organism>
<evidence type="ECO:0000256" key="1">
    <source>
        <dbReference type="SAM" id="Coils"/>
    </source>
</evidence>